<reference evidence="9 10" key="1">
    <citation type="submission" date="2019-11" db="EMBL/GenBank/DDBJ databases">
        <authorList>
            <person name="Holert J."/>
        </authorList>
    </citation>
    <scope>NUCLEOTIDE SEQUENCE [LARGE SCALE GENOMIC DNA]</scope>
    <source>
        <strain evidence="7">BC3_2A</strain>
        <strain evidence="8">SB11_1A</strain>
    </source>
</reference>
<protein>
    <submittedName>
        <fullName evidence="8">Long-chain-fatty-acid--CoA ligase FadD17</fullName>
        <ecNumber evidence="8">6.2.1.3</ecNumber>
    </submittedName>
</protein>
<dbReference type="NCBIfam" id="NF006134">
    <property type="entry name" value="PRK08279.1"/>
    <property type="match status" value="1"/>
</dbReference>
<keyword evidence="2 8" id="KW-0436">Ligase</keyword>
<evidence type="ECO:0000259" key="6">
    <source>
        <dbReference type="Pfam" id="PF13193"/>
    </source>
</evidence>
<dbReference type="InterPro" id="IPR020845">
    <property type="entry name" value="AMP-binding_CS"/>
</dbReference>
<dbReference type="PANTHER" id="PTHR43107">
    <property type="entry name" value="LONG-CHAIN FATTY ACID TRANSPORT PROTEIN"/>
    <property type="match status" value="1"/>
</dbReference>
<evidence type="ECO:0000256" key="4">
    <source>
        <dbReference type="ARBA" id="ARBA00022840"/>
    </source>
</evidence>
<dbReference type="GO" id="GO:0004467">
    <property type="term" value="F:long-chain fatty acid-CoA ligase activity"/>
    <property type="evidence" value="ECO:0007669"/>
    <property type="project" value="UniProtKB-EC"/>
</dbReference>
<organism evidence="8 9">
    <name type="scientific">Zhongshania aliphaticivorans</name>
    <dbReference type="NCBI Taxonomy" id="1470434"/>
    <lineage>
        <taxon>Bacteria</taxon>
        <taxon>Pseudomonadati</taxon>
        <taxon>Pseudomonadota</taxon>
        <taxon>Gammaproteobacteria</taxon>
        <taxon>Cellvibrionales</taxon>
        <taxon>Spongiibacteraceae</taxon>
        <taxon>Zhongshania</taxon>
    </lineage>
</organism>
<evidence type="ECO:0000259" key="5">
    <source>
        <dbReference type="Pfam" id="PF00501"/>
    </source>
</evidence>
<dbReference type="EMBL" id="CACSIK010000001">
    <property type="protein sequence ID" value="CAA0085651.1"/>
    <property type="molecule type" value="Genomic_DNA"/>
</dbReference>
<dbReference type="OrthoDB" id="9803968at2"/>
<dbReference type="GO" id="GO:0005886">
    <property type="term" value="C:plasma membrane"/>
    <property type="evidence" value="ECO:0007669"/>
    <property type="project" value="TreeGrafter"/>
</dbReference>
<dbReference type="EMBL" id="CACSIM010000001">
    <property type="protein sequence ID" value="CAA0080477.1"/>
    <property type="molecule type" value="Genomic_DNA"/>
</dbReference>
<dbReference type="GO" id="GO:0005524">
    <property type="term" value="F:ATP binding"/>
    <property type="evidence" value="ECO:0007669"/>
    <property type="project" value="UniProtKB-KW"/>
</dbReference>
<dbReference type="Pfam" id="PF00501">
    <property type="entry name" value="AMP-binding"/>
    <property type="match status" value="1"/>
</dbReference>
<dbReference type="EC" id="6.2.1.3" evidence="8"/>
<proteinExistence type="inferred from homology"/>
<feature type="domain" description="AMP-binding enzyme C-terminal" evidence="6">
    <location>
        <begin position="481"/>
        <end position="557"/>
    </location>
</feature>
<accession>A0A5S9N8W2</accession>
<dbReference type="InterPro" id="IPR000873">
    <property type="entry name" value="AMP-dep_synth/lig_dom"/>
</dbReference>
<dbReference type="GO" id="GO:0005324">
    <property type="term" value="F:long-chain fatty acid transmembrane transporter activity"/>
    <property type="evidence" value="ECO:0007669"/>
    <property type="project" value="TreeGrafter"/>
</dbReference>
<dbReference type="InterPro" id="IPR042099">
    <property type="entry name" value="ANL_N_sf"/>
</dbReference>
<dbReference type="FunFam" id="3.30.300.30:FF:000002">
    <property type="entry name" value="Long-chain fatty acid transport protein 1"/>
    <property type="match status" value="1"/>
</dbReference>
<evidence type="ECO:0000256" key="1">
    <source>
        <dbReference type="ARBA" id="ARBA00006432"/>
    </source>
</evidence>
<name>A0A5S9N8W2_9GAMM</name>
<dbReference type="RefSeq" id="WP_159267525.1">
    <property type="nucleotide sequence ID" value="NZ_CACSIK010000001.1"/>
</dbReference>
<gene>
    <name evidence="8" type="ORF">IHBHHGIJ_00867</name>
    <name evidence="7" type="ORF">KFEGEMFD_00284</name>
</gene>
<dbReference type="InterPro" id="IPR025110">
    <property type="entry name" value="AMP-bd_C"/>
</dbReference>
<dbReference type="Proteomes" id="UP000439591">
    <property type="component" value="Unassembled WGS sequence"/>
</dbReference>
<dbReference type="GO" id="GO:0044539">
    <property type="term" value="P:long-chain fatty acid import into cell"/>
    <property type="evidence" value="ECO:0007669"/>
    <property type="project" value="TreeGrafter"/>
</dbReference>
<keyword evidence="9" id="KW-1185">Reference proteome</keyword>
<dbReference type="Proteomes" id="UP000435877">
    <property type="component" value="Unassembled WGS sequence"/>
</dbReference>
<keyword evidence="3" id="KW-0547">Nucleotide-binding</keyword>
<evidence type="ECO:0000313" key="9">
    <source>
        <dbReference type="Proteomes" id="UP000435877"/>
    </source>
</evidence>
<dbReference type="PROSITE" id="PS00455">
    <property type="entry name" value="AMP_BINDING"/>
    <property type="match status" value="1"/>
</dbReference>
<comment type="similarity">
    <text evidence="1">Belongs to the ATP-dependent AMP-binding enzyme family.</text>
</comment>
<dbReference type="Gene3D" id="3.40.50.12780">
    <property type="entry name" value="N-terminal domain of ligase-like"/>
    <property type="match status" value="1"/>
</dbReference>
<evidence type="ECO:0000313" key="8">
    <source>
        <dbReference type="EMBL" id="CAA0085651.1"/>
    </source>
</evidence>
<evidence type="ECO:0000256" key="2">
    <source>
        <dbReference type="ARBA" id="ARBA00022598"/>
    </source>
</evidence>
<sequence>MSEIIRVIKDLTSVLPAVMYRPPKDNEKKSLGLLFQNTAQRYAEKSAIIFEGRELSWGRFNALVNQFAHSFKKQGIARGDCVALLMENRIEMLACFFALAKLGAATGFINTSLQGRSLIHCISITESKKCIVGEELIDSIANVKDELSLKDKDYLWVKDDALSRDNADHQSVVPSWSVDLTADLAEMPTGNLAETADIRASERACYIFTSGTTGLPKAALILHRRYLAAAEPYSRIAFRAKQTDRLYLCLPLYHFTGLGPGVGTCLFSGASIFLRRRFSASQFWPETQKYQTTLFVYVGELCRYLAMQKTSSAEANNPIQTMVGNGLRPDVWEVFRQRFKIPRISEMYGSSEGNAIFINLLNKDKTIGTTSAKILLVKYDFDVDEMVRDKKGKLVEAAKGEPGVLLMKIDERFKFDGYQDKKASNSKVMTGVRKKGDRWFNTGDVIKQIDVGFALGLAHYEFVDRLGDTFRWRSENVSTNEVGEILNGNAQVEMANVYGVPIPQVEGRAGMAAITLKAGQHFDVDEFSQYVINEMPAYARPVFVRIQPAAETTVTFKLFKANLRKEAYDINTIDDVVYVLKPKSSCYEILDSDFYQAIVNGQHGY</sequence>
<evidence type="ECO:0000313" key="7">
    <source>
        <dbReference type="EMBL" id="CAA0080477.1"/>
    </source>
</evidence>
<dbReference type="SUPFAM" id="SSF56801">
    <property type="entry name" value="Acetyl-CoA synthetase-like"/>
    <property type="match status" value="1"/>
</dbReference>
<dbReference type="Gene3D" id="3.30.300.30">
    <property type="match status" value="1"/>
</dbReference>
<dbReference type="Pfam" id="PF13193">
    <property type="entry name" value="AMP-binding_C"/>
    <property type="match status" value="1"/>
</dbReference>
<dbReference type="AlphaFoldDB" id="A0A5S9N8W2"/>
<feature type="domain" description="AMP-dependent synthetase/ligase" evidence="5">
    <location>
        <begin position="35"/>
        <end position="408"/>
    </location>
</feature>
<evidence type="ECO:0000256" key="3">
    <source>
        <dbReference type="ARBA" id="ARBA00022741"/>
    </source>
</evidence>
<evidence type="ECO:0000313" key="10">
    <source>
        <dbReference type="Proteomes" id="UP000439591"/>
    </source>
</evidence>
<dbReference type="PANTHER" id="PTHR43107:SF15">
    <property type="entry name" value="FATTY ACID TRANSPORT PROTEIN 3, ISOFORM A"/>
    <property type="match status" value="1"/>
</dbReference>
<keyword evidence="4" id="KW-0067">ATP-binding</keyword>
<dbReference type="InterPro" id="IPR045851">
    <property type="entry name" value="AMP-bd_C_sf"/>
</dbReference>